<evidence type="ECO:0000256" key="1">
    <source>
        <dbReference type="SAM" id="SignalP"/>
    </source>
</evidence>
<feature type="chain" id="PRO_5001782982" description="SH3b domain-containing protein" evidence="1">
    <location>
        <begin position="25"/>
        <end position="225"/>
    </location>
</feature>
<dbReference type="AlphaFoldDB" id="A0A084U6P7"/>
<organism evidence="3 4">
    <name type="scientific">Nitratireductor basaltis</name>
    <dbReference type="NCBI Taxonomy" id="472175"/>
    <lineage>
        <taxon>Bacteria</taxon>
        <taxon>Pseudomonadati</taxon>
        <taxon>Pseudomonadota</taxon>
        <taxon>Alphaproteobacteria</taxon>
        <taxon>Hyphomicrobiales</taxon>
        <taxon>Phyllobacteriaceae</taxon>
        <taxon>Nitratireductor</taxon>
    </lineage>
</organism>
<dbReference type="OrthoDB" id="102964at2"/>
<dbReference type="EMBL" id="JMQM01000002">
    <property type="protein sequence ID" value="KFB08633.1"/>
    <property type="molecule type" value="Genomic_DNA"/>
</dbReference>
<sequence>MKSIALKSGIAGAALVAMSGIASAEVMAKATTDLNIRSGPGPQYEVVGVIGASEDTNVGGCIDGSKWCRVSHDGIEGWAYSDYLTASFDTGETVVLTERPATAVPAVTYESTASTGAGAATGATTGAVAGAIIGGPVGAVVGGAAGAVAGGAVDTISAPPAEVRTYVQSNAVEPVYLEGEVVVGAGLPETVEIREIPDYEYRYVYVNGQPVLVEPESRRIVYVMR</sequence>
<reference evidence="3 4" key="1">
    <citation type="submission" date="2014-05" db="EMBL/GenBank/DDBJ databases">
        <title>Draft Genome Sequence of Nitratireductor basaltis Strain UMTGB225, A Marine Bacterium Isolated from Green Barrel Tunicate.</title>
        <authorList>
            <person name="Gan H.Y."/>
        </authorList>
    </citation>
    <scope>NUCLEOTIDE SEQUENCE [LARGE SCALE GENOMIC DNA]</scope>
    <source>
        <strain evidence="3 4">UMTGB225</strain>
    </source>
</reference>
<comment type="caution">
    <text evidence="3">The sequence shown here is derived from an EMBL/GenBank/DDBJ whole genome shotgun (WGS) entry which is preliminary data.</text>
</comment>
<dbReference type="Proteomes" id="UP000053675">
    <property type="component" value="Unassembled WGS sequence"/>
</dbReference>
<dbReference type="Pfam" id="PF08239">
    <property type="entry name" value="SH3_3"/>
    <property type="match status" value="1"/>
</dbReference>
<name>A0A084U6P7_9HYPH</name>
<keyword evidence="1" id="KW-0732">Signal</keyword>
<dbReference type="InterPro" id="IPR003646">
    <property type="entry name" value="SH3-like_bac-type"/>
</dbReference>
<feature type="domain" description="SH3b" evidence="2">
    <location>
        <begin position="33"/>
        <end position="85"/>
    </location>
</feature>
<dbReference type="Pfam" id="PF06823">
    <property type="entry name" value="DUF1236"/>
    <property type="match status" value="1"/>
</dbReference>
<dbReference type="eggNOG" id="COG4991">
    <property type="taxonomic scope" value="Bacteria"/>
</dbReference>
<dbReference type="PATRIC" id="fig|472175.3.peg.2880"/>
<dbReference type="Gene3D" id="2.30.30.40">
    <property type="entry name" value="SH3 Domains"/>
    <property type="match status" value="1"/>
</dbReference>
<dbReference type="InterPro" id="IPR009642">
    <property type="entry name" value="DUF1236"/>
</dbReference>
<protein>
    <recommendedName>
        <fullName evidence="2">SH3b domain-containing protein</fullName>
    </recommendedName>
</protein>
<evidence type="ECO:0000313" key="4">
    <source>
        <dbReference type="Proteomes" id="UP000053675"/>
    </source>
</evidence>
<feature type="signal peptide" evidence="1">
    <location>
        <begin position="1"/>
        <end position="24"/>
    </location>
</feature>
<proteinExistence type="predicted"/>
<accession>A0A084U6P7</accession>
<evidence type="ECO:0000313" key="3">
    <source>
        <dbReference type="EMBL" id="KFB08633.1"/>
    </source>
</evidence>
<gene>
    <name evidence="3" type="ORF">EL18_02886</name>
</gene>
<keyword evidence="4" id="KW-1185">Reference proteome</keyword>
<dbReference type="STRING" id="472175.EL18_02886"/>
<evidence type="ECO:0000259" key="2">
    <source>
        <dbReference type="Pfam" id="PF08239"/>
    </source>
</evidence>
<dbReference type="RefSeq" id="WP_036485634.1">
    <property type="nucleotide sequence ID" value="NZ_JMQM01000002.1"/>
</dbReference>